<dbReference type="PROSITE" id="PS00420">
    <property type="entry name" value="SRCR_1"/>
    <property type="match status" value="1"/>
</dbReference>
<feature type="disulfide bond" evidence="9">
    <location>
        <begin position="141"/>
        <end position="205"/>
    </location>
</feature>
<feature type="disulfide bond" evidence="9">
    <location>
        <begin position="69"/>
        <end position="79"/>
    </location>
</feature>
<dbReference type="Proteomes" id="UP000534426">
    <property type="component" value="Unassembled WGS sequence"/>
</dbReference>
<feature type="disulfide bond" evidence="9">
    <location>
        <begin position="359"/>
        <end position="423"/>
    </location>
</feature>
<feature type="non-terminal residue" evidence="11">
    <location>
        <position position="434"/>
    </location>
</feature>
<feature type="disulfide bond" evidence="9">
    <location>
        <begin position="185"/>
        <end position="195"/>
    </location>
</feature>
<keyword evidence="4" id="KW-0677">Repeat</keyword>
<keyword evidence="7 9" id="KW-1015">Disulfide bond</keyword>
<feature type="disulfide bond" evidence="9">
    <location>
        <begin position="260"/>
        <end position="321"/>
    </location>
</feature>
<dbReference type="GO" id="GO:0016020">
    <property type="term" value="C:membrane"/>
    <property type="evidence" value="ECO:0007669"/>
    <property type="project" value="UniProtKB-SubCell"/>
</dbReference>
<sequence length="434" mass="46483">RLDGGGSSCSGRVEIRDKSQWKTVCDSHLSPEAAEVICRDLRCGTVLSIHGGAHFGQGGGSIWDEEPQCVGNETFLASCPRRSISNQTCTHVNDTGVTCTREHLGRRHEVSPMRCFRLVNGSTVCSGRVEMDVQGTWGALCDSGWDISDAHVLCHQLNCGFAESIPAGGHFGRGTGPVWRDTFHCDGTETNLEQCPITALGVSPCSPDNTAGVFCSGPSGSLRLVHGGNRCEGRVELLLHGTWSRVLDDQWDLNDASVVCRQLQCGEAERAYNPPKPEQGMGPVGLRQVQCAGKETHLALCNTSLHAAAPSAIAEDVGVVCSAGFLLGAGSRRVRLVHRTGRCAGRVEIYYNGTWGTVCDDSWDLLDATVVCRQLGCGMAVDFTVSAHYGEGSGQIWLDDVNCSGDEAAVWDCPARPWGQHNCRHNQDAGIVCS</sequence>
<feature type="disulfide bond" evidence="9">
    <location>
        <begin position="154"/>
        <end position="215"/>
    </location>
</feature>
<evidence type="ECO:0000259" key="10">
    <source>
        <dbReference type="PROSITE" id="PS50287"/>
    </source>
</evidence>
<dbReference type="FunFam" id="3.10.250.10:FF:000006">
    <property type="entry name" value="neurotrypsin isoform X2"/>
    <property type="match status" value="1"/>
</dbReference>
<dbReference type="InterPro" id="IPR036772">
    <property type="entry name" value="SRCR-like_dom_sf"/>
</dbReference>
<dbReference type="SMART" id="SM00202">
    <property type="entry name" value="SR"/>
    <property type="match status" value="4"/>
</dbReference>
<feature type="disulfide bond" evidence="9">
    <location>
        <begin position="25"/>
        <end position="89"/>
    </location>
</feature>
<evidence type="ECO:0000313" key="12">
    <source>
        <dbReference type="Proteomes" id="UP000534426"/>
    </source>
</evidence>
<dbReference type="Pfam" id="PF00530">
    <property type="entry name" value="SRCR"/>
    <property type="match status" value="4"/>
</dbReference>
<evidence type="ECO:0000256" key="5">
    <source>
        <dbReference type="ARBA" id="ARBA00022989"/>
    </source>
</evidence>
<dbReference type="EMBL" id="VWPW01012044">
    <property type="protein sequence ID" value="NWJ03201.1"/>
    <property type="molecule type" value="Genomic_DNA"/>
</dbReference>
<keyword evidence="12" id="KW-1185">Reference proteome</keyword>
<keyword evidence="2" id="KW-0812">Transmembrane</keyword>
<dbReference type="PANTHER" id="PTHR19331:SF484">
    <property type="entry name" value="SRCR DOMAIN-CONTAINING PROTEIN"/>
    <property type="match status" value="1"/>
</dbReference>
<evidence type="ECO:0000256" key="1">
    <source>
        <dbReference type="ARBA" id="ARBA00004167"/>
    </source>
</evidence>
<dbReference type="FunFam" id="3.10.250.10:FF:000004">
    <property type="entry name" value="Scavenger receptor cysteine-rich type 1 protein M130"/>
    <property type="match status" value="1"/>
</dbReference>
<evidence type="ECO:0000256" key="3">
    <source>
        <dbReference type="ARBA" id="ARBA00022729"/>
    </source>
</evidence>
<feature type="non-terminal residue" evidence="11">
    <location>
        <position position="1"/>
    </location>
</feature>
<feature type="disulfide bond" evidence="9">
    <location>
        <begin position="291"/>
        <end position="301"/>
    </location>
</feature>
<evidence type="ECO:0000256" key="8">
    <source>
        <dbReference type="ARBA" id="ARBA00023180"/>
    </source>
</evidence>
<evidence type="ECO:0000313" key="11">
    <source>
        <dbReference type="EMBL" id="NWJ03201.1"/>
    </source>
</evidence>
<reference evidence="11 12" key="1">
    <citation type="submission" date="2019-09" db="EMBL/GenBank/DDBJ databases">
        <title>Bird 10,000 Genomes (B10K) Project - Family phase.</title>
        <authorList>
            <person name="Zhang G."/>
        </authorList>
    </citation>
    <scope>NUCLEOTIDE SEQUENCE [LARGE SCALE GENOMIC DNA]</scope>
    <source>
        <strain evidence="11">B10K-MSB-37135</strain>
        <tissue evidence="11">Heart</tissue>
    </source>
</reference>
<evidence type="ECO:0000256" key="7">
    <source>
        <dbReference type="ARBA" id="ARBA00023157"/>
    </source>
</evidence>
<dbReference type="PROSITE" id="PS50287">
    <property type="entry name" value="SRCR_2"/>
    <property type="match status" value="4"/>
</dbReference>
<accession>A0A7K4LEZ1</accession>
<keyword evidence="6" id="KW-0472">Membrane</keyword>
<evidence type="ECO:0000256" key="6">
    <source>
        <dbReference type="ARBA" id="ARBA00023136"/>
    </source>
</evidence>
<protein>
    <submittedName>
        <fullName evidence="11">SRCRM protein</fullName>
    </submittedName>
</protein>
<dbReference type="FunFam" id="3.10.250.10:FF:000002">
    <property type="entry name" value="Scavenger receptor cysteine-rich type 1 protein M130"/>
    <property type="match status" value="2"/>
</dbReference>
<feature type="disulfide bond" evidence="9">
    <location>
        <begin position="403"/>
        <end position="413"/>
    </location>
</feature>
<proteinExistence type="predicted"/>
<dbReference type="SUPFAM" id="SSF56487">
    <property type="entry name" value="SRCR-like"/>
    <property type="match status" value="4"/>
</dbReference>
<comment type="caution">
    <text evidence="9">Lacks conserved residue(s) required for the propagation of feature annotation.</text>
</comment>
<organism evidence="11 12">
    <name type="scientific">Crypturellus undulatus</name>
    <dbReference type="NCBI Taxonomy" id="48396"/>
    <lineage>
        <taxon>Eukaryota</taxon>
        <taxon>Metazoa</taxon>
        <taxon>Chordata</taxon>
        <taxon>Craniata</taxon>
        <taxon>Vertebrata</taxon>
        <taxon>Euteleostomi</taxon>
        <taxon>Archelosauria</taxon>
        <taxon>Archosauria</taxon>
        <taxon>Dinosauria</taxon>
        <taxon>Saurischia</taxon>
        <taxon>Theropoda</taxon>
        <taxon>Coelurosauria</taxon>
        <taxon>Aves</taxon>
        <taxon>Palaeognathae</taxon>
        <taxon>Tinamiformes</taxon>
        <taxon>Tinamidae</taxon>
        <taxon>Crypturellus</taxon>
    </lineage>
</organism>
<keyword evidence="3" id="KW-0732">Signal</keyword>
<dbReference type="GO" id="GO:0005737">
    <property type="term" value="C:cytoplasm"/>
    <property type="evidence" value="ECO:0007669"/>
    <property type="project" value="UniProtKB-ARBA"/>
</dbReference>
<comment type="caution">
    <text evidence="11">The sequence shown here is derived from an EMBL/GenBank/DDBJ whole genome shotgun (WGS) entry which is preliminary data.</text>
</comment>
<name>A0A7K4LEZ1_9AVES</name>
<dbReference type="PANTHER" id="PTHR19331">
    <property type="entry name" value="SCAVENGER RECEPTOR DOMAIN-CONTAINING"/>
    <property type="match status" value="1"/>
</dbReference>
<feature type="domain" description="SRCR" evidence="10">
    <location>
        <begin position="334"/>
        <end position="434"/>
    </location>
</feature>
<evidence type="ECO:0000256" key="9">
    <source>
        <dbReference type="PROSITE-ProRule" id="PRU00196"/>
    </source>
</evidence>
<dbReference type="Gene3D" id="3.10.250.10">
    <property type="entry name" value="SRCR-like domain"/>
    <property type="match status" value="4"/>
</dbReference>
<feature type="domain" description="SRCR" evidence="10">
    <location>
        <begin position="222"/>
        <end position="322"/>
    </location>
</feature>
<dbReference type="AlphaFoldDB" id="A0A7K4LEZ1"/>
<evidence type="ECO:0000256" key="2">
    <source>
        <dbReference type="ARBA" id="ARBA00022692"/>
    </source>
</evidence>
<evidence type="ECO:0000256" key="4">
    <source>
        <dbReference type="ARBA" id="ARBA00022737"/>
    </source>
</evidence>
<gene>
    <name evidence="11" type="primary">Srcrm_1</name>
    <name evidence="11" type="ORF">CRYUND_R00103</name>
</gene>
<feature type="disulfide bond" evidence="9">
    <location>
        <begin position="372"/>
        <end position="433"/>
    </location>
</feature>
<comment type="subcellular location">
    <subcellularLocation>
        <location evidence="1">Membrane</location>
        <topology evidence="1">Single-pass membrane protein</topology>
    </subcellularLocation>
</comment>
<feature type="domain" description="SRCR" evidence="10">
    <location>
        <begin position="116"/>
        <end position="216"/>
    </location>
</feature>
<dbReference type="PRINTS" id="PR00258">
    <property type="entry name" value="SPERACTRCPTR"/>
</dbReference>
<keyword evidence="8" id="KW-0325">Glycoprotein</keyword>
<dbReference type="InterPro" id="IPR001190">
    <property type="entry name" value="SRCR"/>
</dbReference>
<keyword evidence="5" id="KW-1133">Transmembrane helix</keyword>
<feature type="disulfide bond" evidence="9">
    <location>
        <begin position="38"/>
        <end position="99"/>
    </location>
</feature>
<feature type="domain" description="SRCR" evidence="10">
    <location>
        <begin position="1"/>
        <end position="100"/>
    </location>
</feature>